<dbReference type="PANTHER" id="PTHR34599:SF1">
    <property type="entry name" value="PHOSPHATIDIC ACID PHOSPHATASE TYPE 2_HALOPEROXIDASE DOMAIN-CONTAINING PROTEIN"/>
    <property type="match status" value="1"/>
</dbReference>
<dbReference type="AlphaFoldDB" id="A0A830EBE3"/>
<dbReference type="PANTHER" id="PTHR34599">
    <property type="entry name" value="PEROXIDASE-RELATED"/>
    <property type="match status" value="1"/>
</dbReference>
<dbReference type="SUPFAM" id="SSF48317">
    <property type="entry name" value="Acid phosphatase/Vanadium-dependent haloperoxidase"/>
    <property type="match status" value="1"/>
</dbReference>
<dbReference type="CDD" id="cd03398">
    <property type="entry name" value="PAP2_haloperoxidase"/>
    <property type="match status" value="1"/>
</dbReference>
<feature type="compositionally biased region" description="Basic and acidic residues" evidence="1">
    <location>
        <begin position="15"/>
        <end position="24"/>
    </location>
</feature>
<dbReference type="Gene3D" id="1.10.606.10">
    <property type="entry name" value="Vanadium-containing Chloroperoxidase, domain 2"/>
    <property type="match status" value="1"/>
</dbReference>
<feature type="region of interest" description="Disordered" evidence="1">
    <location>
        <begin position="79"/>
        <end position="114"/>
    </location>
</feature>
<evidence type="ECO:0000313" key="2">
    <source>
        <dbReference type="EMBL" id="GGJ08673.1"/>
    </source>
</evidence>
<gene>
    <name evidence="2" type="ORF">GCM10008995_18160</name>
</gene>
<evidence type="ECO:0000313" key="3">
    <source>
        <dbReference type="Proteomes" id="UP000653099"/>
    </source>
</evidence>
<dbReference type="InterPro" id="IPR036938">
    <property type="entry name" value="PAP2/HPO_sf"/>
</dbReference>
<evidence type="ECO:0000256" key="1">
    <source>
        <dbReference type="SAM" id="MobiDB-lite"/>
    </source>
</evidence>
<reference evidence="2" key="2">
    <citation type="submission" date="2020-09" db="EMBL/GenBank/DDBJ databases">
        <authorList>
            <person name="Sun Q."/>
            <person name="Ohkuma M."/>
        </authorList>
    </citation>
    <scope>NUCLEOTIDE SEQUENCE</scope>
    <source>
        <strain evidence="2">JCM 14359</strain>
    </source>
</reference>
<sequence>MGSNDPDTSVPSEFEDVRKSRAEAQTETSAEWTSPDERRRSHRERAVGSFTKLLEHDPDTGLLTPDGVEQYETLVNGITHNDGSKLDAVERPDSDRKWISPRSSNAGSMKGAHPSVVGDAHGDGEMLAPWGVDSAELVVEQVEAYLFAACRDVAFREYGTGEHTDDADAFDAIDSHGSITRWAADRLNDVLAVVADSEDRYDTPVEVAETLQIPTADTGGVTPGTLFRGYSRVADPDGPDDTTGQYHSQFLLQRLYPLFPSGCAPYVAGLTGVTDLDLDAIALERHVPIANRREFGVTVDDYVAIRNGAIPEEFVEDDFVADAGRYPYIGRDMGTHVHTDGPYQEYYRAATVLLFWDFPRASTSPYVGGSPNEADGVTFGPVDPFAIVGAVAYEAFKAAWAQKWRSFRRLRPEAVGGLVDLEQRRAQTPLGDAVLHDAVESDPVQDVLDVVKEHNRRQAEQGFVDAASDAETMLLGQMYPEGSPTHPAYPSGHATMAGAGVTVLKALFDDDTRIATDGVGMRPVAIDPDDPTSHVFVDRGDHFDPAVADQTVGSELDKLASNIAHARMFGGVHFRSDGERGIRLGEQVAIRFLQDHLREYPEGEFGSRFEFTNRDGNRVTVTAHSIDINAP</sequence>
<comment type="caution">
    <text evidence="2">The sequence shown here is derived from an EMBL/GenBank/DDBJ whole genome shotgun (WGS) entry which is preliminary data.</text>
</comment>
<name>A0A830EBE3_9EURY</name>
<reference evidence="2" key="1">
    <citation type="journal article" date="2014" name="Int. J. Syst. Evol. Microbiol.">
        <title>Complete genome sequence of Corynebacterium casei LMG S-19264T (=DSM 44701T), isolated from a smear-ripened cheese.</title>
        <authorList>
            <consortium name="US DOE Joint Genome Institute (JGI-PGF)"/>
            <person name="Walter F."/>
            <person name="Albersmeier A."/>
            <person name="Kalinowski J."/>
            <person name="Ruckert C."/>
        </authorList>
    </citation>
    <scope>NUCLEOTIDE SEQUENCE</scope>
    <source>
        <strain evidence="2">JCM 14359</strain>
    </source>
</reference>
<dbReference type="GO" id="GO:0004601">
    <property type="term" value="F:peroxidase activity"/>
    <property type="evidence" value="ECO:0007669"/>
    <property type="project" value="UniProtKB-KW"/>
</dbReference>
<protein>
    <submittedName>
        <fullName evidence="2">Vanadium-dependent haloperoxidase</fullName>
    </submittedName>
</protein>
<dbReference type="InterPro" id="IPR016119">
    <property type="entry name" value="Br/Cl_peroxidase_C"/>
</dbReference>
<dbReference type="OrthoDB" id="304190at2157"/>
<dbReference type="InterPro" id="IPR052559">
    <property type="entry name" value="V-haloperoxidase"/>
</dbReference>
<keyword evidence="2" id="KW-0575">Peroxidase</keyword>
<dbReference type="RefSeq" id="WP_188787089.1">
    <property type="nucleotide sequence ID" value="NZ_BMOC01000010.1"/>
</dbReference>
<feature type="compositionally biased region" description="Basic and acidic residues" evidence="1">
    <location>
        <begin position="82"/>
        <end position="98"/>
    </location>
</feature>
<accession>A0A830EBE3</accession>
<keyword evidence="2" id="KW-0560">Oxidoreductase</keyword>
<feature type="compositionally biased region" description="Polar residues" evidence="1">
    <location>
        <begin position="1"/>
        <end position="11"/>
    </location>
</feature>
<feature type="region of interest" description="Disordered" evidence="1">
    <location>
        <begin position="1"/>
        <end position="51"/>
    </location>
</feature>
<proteinExistence type="predicted"/>
<keyword evidence="3" id="KW-1185">Reference proteome</keyword>
<organism evidence="2 3">
    <name type="scientific">Halobellus salinus</name>
    <dbReference type="NCBI Taxonomy" id="931585"/>
    <lineage>
        <taxon>Archaea</taxon>
        <taxon>Methanobacteriati</taxon>
        <taxon>Methanobacteriota</taxon>
        <taxon>Stenosarchaea group</taxon>
        <taxon>Halobacteria</taxon>
        <taxon>Halobacteriales</taxon>
        <taxon>Haloferacaceae</taxon>
        <taxon>Halobellus</taxon>
    </lineage>
</organism>
<dbReference type="EMBL" id="BMOC01000010">
    <property type="protein sequence ID" value="GGJ08673.1"/>
    <property type="molecule type" value="Genomic_DNA"/>
</dbReference>
<dbReference type="Proteomes" id="UP000653099">
    <property type="component" value="Unassembled WGS sequence"/>
</dbReference>